<gene>
    <name evidence="1" type="ORF">E7746_14020</name>
</gene>
<organism evidence="1 2">
    <name type="scientific">Muribaculum gordoncarteri</name>
    <dbReference type="NCBI Taxonomy" id="2530390"/>
    <lineage>
        <taxon>Bacteria</taxon>
        <taxon>Pseudomonadati</taxon>
        <taxon>Bacteroidota</taxon>
        <taxon>Bacteroidia</taxon>
        <taxon>Bacteroidales</taxon>
        <taxon>Muribaculaceae</taxon>
        <taxon>Muribaculum</taxon>
    </lineage>
</organism>
<evidence type="ECO:0000313" key="2">
    <source>
        <dbReference type="Proteomes" id="UP000297031"/>
    </source>
</evidence>
<dbReference type="EMBL" id="CP039393">
    <property type="protein sequence ID" value="QCD36912.1"/>
    <property type="molecule type" value="Genomic_DNA"/>
</dbReference>
<dbReference type="Gene3D" id="1.10.8.330">
    <property type="entry name" value="PG0816-like"/>
    <property type="match status" value="1"/>
</dbReference>
<keyword evidence="2" id="KW-1185">Reference proteome</keyword>
<dbReference type="Pfam" id="PF08989">
    <property type="entry name" value="DUF1896"/>
    <property type="match status" value="1"/>
</dbReference>
<reference evidence="1 2" key="1">
    <citation type="submission" date="2019-02" db="EMBL/GenBank/DDBJ databases">
        <title>Isolation and identification of novel species under the genus Muribaculum.</title>
        <authorList>
            <person name="Miyake S."/>
            <person name="Ding Y."/>
            <person name="Low A."/>
            <person name="Soh M."/>
            <person name="Seedorf H."/>
        </authorList>
    </citation>
    <scope>NUCLEOTIDE SEQUENCE [LARGE SCALE GENOMIC DNA]</scope>
    <source>
        <strain evidence="1 2">TLL-A4</strain>
    </source>
</reference>
<dbReference type="OrthoDB" id="1097149at2"/>
<dbReference type="KEGG" id="mgod:E7746_14020"/>
<accession>A0A4P7VRF1</accession>
<dbReference type="InterPro" id="IPR015082">
    <property type="entry name" value="DUF1896"/>
</dbReference>
<sequence length="151" mass="17130">MLELDRSLTDFNYYYFYLLQYLQLNKYQVDPDHPQIIANSIAALDAFENARRNGANVPMAEAEAISVLFSNIGESEYNTVSELILENFGDTIDLDSEIAVEYWTNQVMTDIPDLFDGVDRMAIGVDALDLELMETEIVGRIVIYLSDNGLQ</sequence>
<dbReference type="InterPro" id="IPR036297">
    <property type="entry name" value="PG0816-like_sf"/>
</dbReference>
<dbReference type="AlphaFoldDB" id="A0A4P7VRF1"/>
<protein>
    <submittedName>
        <fullName evidence="1">DUF1896 family protein</fullName>
    </submittedName>
</protein>
<dbReference type="SUPFAM" id="SSF140753">
    <property type="entry name" value="PG0816-like"/>
    <property type="match status" value="1"/>
</dbReference>
<dbReference type="RefSeq" id="WP_136411218.1">
    <property type="nucleotide sequence ID" value="NZ_CP039393.1"/>
</dbReference>
<evidence type="ECO:0000313" key="1">
    <source>
        <dbReference type="EMBL" id="QCD36912.1"/>
    </source>
</evidence>
<dbReference type="Proteomes" id="UP000297031">
    <property type="component" value="Chromosome"/>
</dbReference>
<proteinExistence type="predicted"/>
<name>A0A4P7VRF1_9BACT</name>